<dbReference type="Gene3D" id="3.30.810.10">
    <property type="entry name" value="2-Layer Sandwich"/>
    <property type="match status" value="1"/>
</dbReference>
<evidence type="ECO:0000256" key="4">
    <source>
        <dbReference type="SAM" id="MobiDB-lite"/>
    </source>
</evidence>
<evidence type="ECO:0000313" key="7">
    <source>
        <dbReference type="Proteomes" id="UP000235965"/>
    </source>
</evidence>
<proteinExistence type="predicted"/>
<dbReference type="GO" id="GO:0005524">
    <property type="term" value="F:ATP binding"/>
    <property type="evidence" value="ECO:0007669"/>
    <property type="project" value="UniProtKB-UniRule"/>
</dbReference>
<keyword evidence="3" id="KW-0418">Kinase</keyword>
<dbReference type="GO" id="GO:0052810">
    <property type="term" value="F:1-phosphatidylinositol-5-kinase activity"/>
    <property type="evidence" value="ECO:0007669"/>
    <property type="project" value="TreeGrafter"/>
</dbReference>
<dbReference type="FunFam" id="3.30.810.10:FF:000001">
    <property type="entry name" value="1-phosphatidylinositol 3-phosphate 5-kinase FAB1"/>
    <property type="match status" value="1"/>
</dbReference>
<name>A0A2J7Q313_9NEOP</name>
<dbReference type="SMART" id="SM00330">
    <property type="entry name" value="PIPKc"/>
    <property type="match status" value="1"/>
</dbReference>
<dbReference type="PANTHER" id="PTHR46715">
    <property type="entry name" value="1-PHOSPHATIDYLINOSITOL 3-PHOSPHATE 5-KINASE"/>
    <property type="match status" value="1"/>
</dbReference>
<dbReference type="InterPro" id="IPR027483">
    <property type="entry name" value="PInositol-4-P-4/5-kinase_C_sf"/>
</dbReference>
<dbReference type="InterPro" id="IPR027484">
    <property type="entry name" value="PInositol-4-P-5-kinase_N"/>
</dbReference>
<organism evidence="6 7">
    <name type="scientific">Cryptotermes secundus</name>
    <dbReference type="NCBI Taxonomy" id="105785"/>
    <lineage>
        <taxon>Eukaryota</taxon>
        <taxon>Metazoa</taxon>
        <taxon>Ecdysozoa</taxon>
        <taxon>Arthropoda</taxon>
        <taxon>Hexapoda</taxon>
        <taxon>Insecta</taxon>
        <taxon>Pterygota</taxon>
        <taxon>Neoptera</taxon>
        <taxon>Polyneoptera</taxon>
        <taxon>Dictyoptera</taxon>
        <taxon>Blattodea</taxon>
        <taxon>Blattoidea</taxon>
        <taxon>Termitoidae</taxon>
        <taxon>Kalotermitidae</taxon>
        <taxon>Cryptotermitinae</taxon>
        <taxon>Cryptotermes</taxon>
    </lineage>
</organism>
<protein>
    <recommendedName>
        <fullName evidence="5">PIPK domain-containing protein</fullName>
    </recommendedName>
</protein>
<evidence type="ECO:0000256" key="3">
    <source>
        <dbReference type="PROSITE-ProRule" id="PRU00781"/>
    </source>
</evidence>
<accession>A0A2J7Q313</accession>
<evidence type="ECO:0000256" key="1">
    <source>
        <dbReference type="ARBA" id="ARBA00022741"/>
    </source>
</evidence>
<dbReference type="PROSITE" id="PS51455">
    <property type="entry name" value="PIPK"/>
    <property type="match status" value="1"/>
</dbReference>
<dbReference type="SUPFAM" id="SSF56104">
    <property type="entry name" value="SAICAR synthase-like"/>
    <property type="match status" value="1"/>
</dbReference>
<reference evidence="6 7" key="1">
    <citation type="submission" date="2017-12" db="EMBL/GenBank/DDBJ databases">
        <title>Hemimetabolous genomes reveal molecular basis of termite eusociality.</title>
        <authorList>
            <person name="Harrison M.C."/>
            <person name="Jongepier E."/>
            <person name="Robertson H.M."/>
            <person name="Arning N."/>
            <person name="Bitard-Feildel T."/>
            <person name="Chao H."/>
            <person name="Childers C.P."/>
            <person name="Dinh H."/>
            <person name="Doddapaneni H."/>
            <person name="Dugan S."/>
            <person name="Gowin J."/>
            <person name="Greiner C."/>
            <person name="Han Y."/>
            <person name="Hu H."/>
            <person name="Hughes D.S.T."/>
            <person name="Huylmans A.-K."/>
            <person name="Kemena C."/>
            <person name="Kremer L.P.M."/>
            <person name="Lee S.L."/>
            <person name="Lopez-Ezquerra A."/>
            <person name="Mallet L."/>
            <person name="Monroy-Kuhn J.M."/>
            <person name="Moser A."/>
            <person name="Murali S.C."/>
            <person name="Muzny D.M."/>
            <person name="Otani S."/>
            <person name="Piulachs M.-D."/>
            <person name="Poelchau M."/>
            <person name="Qu J."/>
            <person name="Schaub F."/>
            <person name="Wada-Katsumata A."/>
            <person name="Worley K.C."/>
            <person name="Xie Q."/>
            <person name="Ylla G."/>
            <person name="Poulsen M."/>
            <person name="Gibbs R.A."/>
            <person name="Schal C."/>
            <person name="Richards S."/>
            <person name="Belles X."/>
            <person name="Korb J."/>
            <person name="Bornberg-Bauer E."/>
        </authorList>
    </citation>
    <scope>NUCLEOTIDE SEQUENCE [LARGE SCALE GENOMIC DNA]</scope>
    <source>
        <tissue evidence="6">Whole body</tissue>
    </source>
</reference>
<feature type="region of interest" description="Disordered" evidence="4">
    <location>
        <begin position="755"/>
        <end position="777"/>
    </location>
</feature>
<feature type="compositionally biased region" description="Basic and acidic residues" evidence="4">
    <location>
        <begin position="906"/>
        <end position="918"/>
    </location>
</feature>
<dbReference type="InterPro" id="IPR002498">
    <property type="entry name" value="PInositol-4-P-4/5-kinase_core"/>
</dbReference>
<keyword evidence="1 3" id="KW-0547">Nucleotide-binding</keyword>
<dbReference type="InterPro" id="IPR044769">
    <property type="entry name" value="PIKfyve_PIPKc"/>
</dbReference>
<evidence type="ECO:0000259" key="5">
    <source>
        <dbReference type="PROSITE" id="PS51455"/>
    </source>
</evidence>
<dbReference type="Pfam" id="PF01504">
    <property type="entry name" value="PIP5K"/>
    <property type="match status" value="2"/>
</dbReference>
<dbReference type="Gene3D" id="3.30.800.10">
    <property type="entry name" value="Phosphatidylinositol Phosphate Kinase II Beta"/>
    <property type="match status" value="1"/>
</dbReference>
<gene>
    <name evidence="6" type="ORF">B7P43_G11399</name>
</gene>
<feature type="region of interest" description="Disordered" evidence="4">
    <location>
        <begin position="882"/>
        <end position="918"/>
    </location>
</feature>
<dbReference type="GO" id="GO:0090385">
    <property type="term" value="P:phagosome-lysosome fusion"/>
    <property type="evidence" value="ECO:0007669"/>
    <property type="project" value="TreeGrafter"/>
</dbReference>
<feature type="region of interest" description="Disordered" evidence="4">
    <location>
        <begin position="398"/>
        <end position="437"/>
    </location>
</feature>
<feature type="region of interest" description="Disordered" evidence="4">
    <location>
        <begin position="993"/>
        <end position="1022"/>
    </location>
</feature>
<dbReference type="InParanoid" id="A0A2J7Q313"/>
<keyword evidence="3" id="KW-0808">Transferase</keyword>
<feature type="compositionally biased region" description="Low complexity" evidence="4">
    <location>
        <begin position="419"/>
        <end position="430"/>
    </location>
</feature>
<dbReference type="GO" id="GO:1903426">
    <property type="term" value="P:regulation of reactive oxygen species biosynthetic process"/>
    <property type="evidence" value="ECO:0007669"/>
    <property type="project" value="TreeGrafter"/>
</dbReference>
<dbReference type="PANTHER" id="PTHR46715:SF1">
    <property type="entry name" value="1-PHOSPHATIDYLINOSITOL 3-PHOSPHATE 5-KINASE"/>
    <property type="match status" value="1"/>
</dbReference>
<dbReference type="Proteomes" id="UP000235965">
    <property type="component" value="Unassembled WGS sequence"/>
</dbReference>
<dbReference type="GO" id="GO:0032438">
    <property type="term" value="P:melanosome organization"/>
    <property type="evidence" value="ECO:0007669"/>
    <property type="project" value="TreeGrafter"/>
</dbReference>
<dbReference type="OrthoDB" id="158357at2759"/>
<evidence type="ECO:0000256" key="2">
    <source>
        <dbReference type="ARBA" id="ARBA00022840"/>
    </source>
</evidence>
<dbReference type="GO" id="GO:0012506">
    <property type="term" value="C:vesicle membrane"/>
    <property type="evidence" value="ECO:0007669"/>
    <property type="project" value="TreeGrafter"/>
</dbReference>
<dbReference type="GO" id="GO:0046488">
    <property type="term" value="P:phosphatidylinositol metabolic process"/>
    <property type="evidence" value="ECO:0007669"/>
    <property type="project" value="UniProtKB-UniRule"/>
</dbReference>
<feature type="region of interest" description="Disordered" evidence="4">
    <location>
        <begin position="1057"/>
        <end position="1089"/>
    </location>
</feature>
<dbReference type="EMBL" id="NEVH01019072">
    <property type="protein sequence ID" value="PNF22966.1"/>
    <property type="molecule type" value="Genomic_DNA"/>
</dbReference>
<dbReference type="GO" id="GO:0031410">
    <property type="term" value="C:cytoplasmic vesicle"/>
    <property type="evidence" value="ECO:0007669"/>
    <property type="project" value="TreeGrafter"/>
</dbReference>
<feature type="compositionally biased region" description="Basic and acidic residues" evidence="4">
    <location>
        <begin position="755"/>
        <end position="764"/>
    </location>
</feature>
<dbReference type="FunCoup" id="A0A2J7Q313">
    <property type="interactions" value="1846"/>
</dbReference>
<dbReference type="InterPro" id="IPR043548">
    <property type="entry name" value="PIKfyve"/>
</dbReference>
<keyword evidence="2 3" id="KW-0067">ATP-binding</keyword>
<evidence type="ECO:0000313" key="6">
    <source>
        <dbReference type="EMBL" id="PNF22966.1"/>
    </source>
</evidence>
<feature type="compositionally biased region" description="Polar residues" evidence="4">
    <location>
        <begin position="1067"/>
        <end position="1089"/>
    </location>
</feature>
<feature type="region of interest" description="Disordered" evidence="4">
    <location>
        <begin position="801"/>
        <end position="821"/>
    </location>
</feature>
<keyword evidence="7" id="KW-1185">Reference proteome</keyword>
<dbReference type="STRING" id="105785.A0A2J7Q313"/>
<feature type="domain" description="PIPK" evidence="5">
    <location>
        <begin position="1033"/>
        <end position="1366"/>
    </location>
</feature>
<dbReference type="CDD" id="cd17300">
    <property type="entry name" value="PIPKc_PIKfyve"/>
    <property type="match status" value="1"/>
</dbReference>
<comment type="caution">
    <text evidence="6">The sequence shown here is derived from an EMBL/GenBank/DDBJ whole genome shotgun (WGS) entry which is preliminary data.</text>
</comment>
<sequence length="1382" mass="153652">MDEFALPPSPPTDTFFEEPVTNVTSQNYHIISSPAKSKMCLENDSTVVLSNSEILHGRSEDAAEDPKIRRHVLPWSSEMRMSNENVINDTSSVPVAYTLPCNSAGVNAKDVKVRSFNRNDVPFSYSVQSNNNLQSENSSIINGKKRECCDRAEHISPSCENYNKGLPSGSRKQIDVLNHSAGEDNICVCEPIHQLTHGKEAQVSSDQTDCDSSKKQTVRIGNKEKSLSEEKRMNVESVSDFSDPLHLYLNLEDEVFSVGNQSTGFGQLSVAELPLTNRFRKALDDTILSSSPYLQFTVPYLETERGRNCALRKFFPDEIFWSAQFDMPAPGSNSSSSTKVITNGEATDMISCNEVDSRFKEMKLLAQHPFVSAKLTSAVDSCEVQSLLAHFRACGGRVTSASTSPEPLHSTKAPARVNSTTADATHSSAAGKQSSWPDALDPANHQRLAVLFCSYSHESHNAPAFCVNPWVVYMDFYGHNDIPLGSFLERYCFRSSYACPSESCETSMVRHVRRFVHDMGCVHIVLKELDKPIPDTEGNNIVMWSWCSRCKMVSPVVPMSADTWSLSFAKYLELRFHGGMYRRRGQAGTVCPHSLHHEHYQYFGMRNIVASFKYTAITLWEVSLPPPVITTYYDPQQQANVIEEIKLLALKGYEVYSCILEKLCSFGTELDGIGFMKQQLLKEQAHFKSCIEEIQLKLTSPTLEAKKLEGQVAEKDVQQLMWRIEDSVVQLKHLMADVVVTWNAKIQDLVLTSKRDEKHRKNDGGKPPAPTTSHSLEYDRVSSGSAHFLDDMVVEVTPTAQWEDTSSCSEGHEDTSPSSPEHISGITVLDSMELLGPDDSVSSGMAQDSSPRIPADNVTVLEPASNQAETCDLNPEIVQVSQSRTAVPGSPRGHVRSYSDVTPTVADEHDSRQAQPTDKKTVKAILSHLLPTTTAMAPIQSPLSPQEHHLALTGCSVPVVVYENEPSSIIAYALSSPEYQRSLDDMLARRLTANEQATPSPVRKRRSGLSQTDREVSSCAEPVQFSESRSGVLSFLRGSSTPNNASRSGVLDGVQYSTSPAADITGSPANDSDDTTAGSTKGSRTQPSTHIEIQFSDSSCNFFCRVFFVEQFANLRQMVLPAGEEGFMRSLTRCVQWAARGGKSGSTFCKTRDDRFILKEMTRLEMQLFLEFAPNYFSYIQRCHTSRQPTLLGKIVGVYRIVYRNLTTNATLRSNLLVMENLFYSRSVTHKFDLKGSVRNRLVNPTAADRDGEIVLLDENLLNMTCDDPLYILPHSKTVLTQAINNDTQFLASQSVMDYSLLVGLDKECRELVVGIIDYIRTFTWDKKLETMVKSSGILGGQGKLPTVVSPELYRARFIAAMHRYFLPVPDRWTGLGRNLDC</sequence>
<dbReference type="GO" id="GO:0000285">
    <property type="term" value="F:1-phosphatidylinositol-3-phosphate 5-kinase activity"/>
    <property type="evidence" value="ECO:0007669"/>
    <property type="project" value="InterPro"/>
</dbReference>